<dbReference type="AlphaFoldDB" id="A0A6A6HD07"/>
<protein>
    <submittedName>
        <fullName evidence="1">Uncharacterized protein</fullName>
    </submittedName>
</protein>
<keyword evidence="2" id="KW-1185">Reference proteome</keyword>
<organism evidence="1 2">
    <name type="scientific">Viridothelium virens</name>
    <name type="common">Speckled blister lichen</name>
    <name type="synonym">Trypethelium virens</name>
    <dbReference type="NCBI Taxonomy" id="1048519"/>
    <lineage>
        <taxon>Eukaryota</taxon>
        <taxon>Fungi</taxon>
        <taxon>Dikarya</taxon>
        <taxon>Ascomycota</taxon>
        <taxon>Pezizomycotina</taxon>
        <taxon>Dothideomycetes</taxon>
        <taxon>Dothideomycetes incertae sedis</taxon>
        <taxon>Trypetheliales</taxon>
        <taxon>Trypetheliaceae</taxon>
        <taxon>Viridothelium</taxon>
    </lineage>
</organism>
<evidence type="ECO:0000313" key="1">
    <source>
        <dbReference type="EMBL" id="KAF2235994.1"/>
    </source>
</evidence>
<name>A0A6A6HD07_VIRVR</name>
<proteinExistence type="predicted"/>
<sequence length="101" mass="11305">MQRRPPVKTKWSIDTTTKSIITISVGLLTPALSDNVQPLALVACEAYRARSAESRSAGKARIHNRRVQRVLVLPLVLRPETAQINWPHQMMLGPSVTCLHR</sequence>
<gene>
    <name evidence="1" type="ORF">EV356DRAFT_93054</name>
</gene>
<accession>A0A6A6HD07</accession>
<reference evidence="1" key="1">
    <citation type="journal article" date="2020" name="Stud. Mycol.">
        <title>101 Dothideomycetes genomes: a test case for predicting lifestyles and emergence of pathogens.</title>
        <authorList>
            <person name="Haridas S."/>
            <person name="Albert R."/>
            <person name="Binder M."/>
            <person name="Bloem J."/>
            <person name="Labutti K."/>
            <person name="Salamov A."/>
            <person name="Andreopoulos B."/>
            <person name="Baker S."/>
            <person name="Barry K."/>
            <person name="Bills G."/>
            <person name="Bluhm B."/>
            <person name="Cannon C."/>
            <person name="Castanera R."/>
            <person name="Culley D."/>
            <person name="Daum C."/>
            <person name="Ezra D."/>
            <person name="Gonzalez J."/>
            <person name="Henrissat B."/>
            <person name="Kuo A."/>
            <person name="Liang C."/>
            <person name="Lipzen A."/>
            <person name="Lutzoni F."/>
            <person name="Magnuson J."/>
            <person name="Mondo S."/>
            <person name="Nolan M."/>
            <person name="Ohm R."/>
            <person name="Pangilinan J."/>
            <person name="Park H.-J."/>
            <person name="Ramirez L."/>
            <person name="Alfaro M."/>
            <person name="Sun H."/>
            <person name="Tritt A."/>
            <person name="Yoshinaga Y."/>
            <person name="Zwiers L.-H."/>
            <person name="Turgeon B."/>
            <person name="Goodwin S."/>
            <person name="Spatafora J."/>
            <person name="Crous P."/>
            <person name="Grigoriev I."/>
        </authorList>
    </citation>
    <scope>NUCLEOTIDE SEQUENCE</scope>
    <source>
        <strain evidence="1">Tuck. ex Michener</strain>
    </source>
</reference>
<evidence type="ECO:0000313" key="2">
    <source>
        <dbReference type="Proteomes" id="UP000800092"/>
    </source>
</evidence>
<dbReference type="Proteomes" id="UP000800092">
    <property type="component" value="Unassembled WGS sequence"/>
</dbReference>
<dbReference type="EMBL" id="ML991788">
    <property type="protein sequence ID" value="KAF2235994.1"/>
    <property type="molecule type" value="Genomic_DNA"/>
</dbReference>